<evidence type="ECO:0008006" key="3">
    <source>
        <dbReference type="Google" id="ProtNLM"/>
    </source>
</evidence>
<evidence type="ECO:0000313" key="1">
    <source>
        <dbReference type="EMBL" id="XAE43001.1"/>
    </source>
</evidence>
<dbReference type="Gene3D" id="3.30.560.10">
    <property type="entry name" value="Glucose Oxidase, domain 3"/>
    <property type="match status" value="1"/>
</dbReference>
<gene>
    <name evidence="1" type="ORF">AAC691_00475</name>
</gene>
<dbReference type="SUPFAM" id="SSF51905">
    <property type="entry name" value="FAD/NAD(P)-binding domain"/>
    <property type="match status" value="1"/>
</dbReference>
<dbReference type="PROSITE" id="PS51257">
    <property type="entry name" value="PROKAR_LIPOPROTEIN"/>
    <property type="match status" value="1"/>
</dbReference>
<dbReference type="Proteomes" id="UP001449795">
    <property type="component" value="Chromosome"/>
</dbReference>
<keyword evidence="2" id="KW-1185">Reference proteome</keyword>
<dbReference type="EMBL" id="CP152276">
    <property type="protein sequence ID" value="XAE43001.1"/>
    <property type="molecule type" value="Genomic_DNA"/>
</dbReference>
<proteinExistence type="predicted"/>
<name>A0ABZ3D6D9_9PROT</name>
<protein>
    <recommendedName>
        <fullName evidence="3">Glucose-methanol-choline oxidoreductase N-terminal domain-containing protein</fullName>
    </recommendedName>
</protein>
<organism evidence="1 2">
    <name type="scientific">Nguyenibacter vanlangensis</name>
    <dbReference type="NCBI Taxonomy" id="1216886"/>
    <lineage>
        <taxon>Bacteria</taxon>
        <taxon>Pseudomonadati</taxon>
        <taxon>Pseudomonadota</taxon>
        <taxon>Alphaproteobacteria</taxon>
        <taxon>Acetobacterales</taxon>
        <taxon>Acetobacteraceae</taxon>
        <taxon>Nguyenibacter</taxon>
    </lineage>
</organism>
<reference evidence="1 2" key="1">
    <citation type="submission" date="2024-04" db="EMBL/GenBank/DDBJ databases">
        <title>Complete genome sequence of Nguyenibacter vanlangesis HBCM-1154, a strain capable of nitrogen fixation, IAA production, and phosphorus solubilization isolated from sugarcane soil.</title>
        <authorList>
            <person name="MY HANH P."/>
        </authorList>
    </citation>
    <scope>NUCLEOTIDE SEQUENCE [LARGE SCALE GENOMIC DNA]</scope>
    <source>
        <strain evidence="1 2">HBCM 1154</strain>
    </source>
</reference>
<evidence type="ECO:0000313" key="2">
    <source>
        <dbReference type="Proteomes" id="UP001449795"/>
    </source>
</evidence>
<dbReference type="InterPro" id="IPR036188">
    <property type="entry name" value="FAD/NAD-bd_sf"/>
</dbReference>
<dbReference type="Gene3D" id="3.50.50.60">
    <property type="entry name" value="FAD/NAD(P)-binding domain"/>
    <property type="match status" value="1"/>
</dbReference>
<accession>A0ABZ3D6D9</accession>
<dbReference type="RefSeq" id="WP_342628601.1">
    <property type="nucleotide sequence ID" value="NZ_CP152276.1"/>
</dbReference>
<sequence>MKDEEAGMYNFIVVGAGSAGCVTVNRLSADGHFRVCLIKAGSDDRIPRIRIPAEITQLIFGQTLRVLCESIKVARGVLSRAAFDGTRGTE</sequence>